<keyword evidence="5" id="KW-0963">Cytoplasm</keyword>
<dbReference type="NCBIfam" id="NF003246">
    <property type="entry name" value="PRK04204.1-2"/>
    <property type="match status" value="1"/>
</dbReference>
<comment type="caution">
    <text evidence="9">The sequence shown here is derived from an EMBL/GenBank/DDBJ whole genome shotgun (WGS) entry which is preliminary data.</text>
</comment>
<evidence type="ECO:0000259" key="8">
    <source>
        <dbReference type="Pfam" id="PF05189"/>
    </source>
</evidence>
<dbReference type="PANTHER" id="PTHR11096:SF0">
    <property type="entry name" value="RNA 3'-TERMINAL PHOSPHATE CYCLASE"/>
    <property type="match status" value="1"/>
</dbReference>
<dbReference type="InterPro" id="IPR000228">
    <property type="entry name" value="RNA3'_term_phos_cyc"/>
</dbReference>
<comment type="function">
    <text evidence="5">Catalyzes the conversion of 3'-phosphate to a 2',3'-cyclic phosphodiester at the end of RNA. The mechanism of action of the enzyme occurs in 3 steps: (A) adenylation of the enzyme by ATP; (B) transfer of adenylate to an RNA-N3'P to produce RNA-N3'PP5'A; (C) and attack of the adjacent 2'-hydroxyl on the 3'-phosphorus in the diester linkage to produce the cyclic end product. The biological role of this enzyme is unknown but it is likely to function in some aspects of cellular RNA processing.</text>
</comment>
<comment type="subcellular location">
    <subcellularLocation>
        <location evidence="5">Cytoplasm</location>
    </subcellularLocation>
</comment>
<proteinExistence type="inferred from homology"/>
<dbReference type="PIRSF" id="PIRSF005378">
    <property type="entry name" value="RNA3'_term_phos_cycl_euk"/>
    <property type="match status" value="1"/>
</dbReference>
<dbReference type="EMBL" id="QHKO01000006">
    <property type="protein sequence ID" value="RAL21124.1"/>
    <property type="molecule type" value="Genomic_DNA"/>
</dbReference>
<dbReference type="EC" id="6.5.1.4" evidence="5 6"/>
<dbReference type="HAMAP" id="MF_00200">
    <property type="entry name" value="RTC"/>
    <property type="match status" value="1"/>
</dbReference>
<evidence type="ECO:0000259" key="7">
    <source>
        <dbReference type="Pfam" id="PF01137"/>
    </source>
</evidence>
<comment type="catalytic activity">
    <reaction evidence="4 5">
        <text>a 3'-end 3'-phospho-ribonucleotide-RNA + ATP = a 3'-end 2',3'-cyclophospho-ribonucleotide-RNA + AMP + diphosphate</text>
        <dbReference type="Rhea" id="RHEA:23976"/>
        <dbReference type="Rhea" id="RHEA-COMP:10463"/>
        <dbReference type="Rhea" id="RHEA-COMP:10464"/>
        <dbReference type="ChEBI" id="CHEBI:30616"/>
        <dbReference type="ChEBI" id="CHEBI:33019"/>
        <dbReference type="ChEBI" id="CHEBI:83062"/>
        <dbReference type="ChEBI" id="CHEBI:83064"/>
        <dbReference type="ChEBI" id="CHEBI:456215"/>
        <dbReference type="EC" id="6.5.1.4"/>
    </reaction>
</comment>
<dbReference type="NCBIfam" id="TIGR03399">
    <property type="entry name" value="RNA_3prim_cycl"/>
    <property type="match status" value="1"/>
</dbReference>
<dbReference type="OrthoDB" id="9789235at2"/>
<dbReference type="AlphaFoldDB" id="A0A328C403"/>
<feature type="domain" description="RNA 3'-terminal phosphate cyclase" evidence="7">
    <location>
        <begin position="13"/>
        <end position="333"/>
    </location>
</feature>
<evidence type="ECO:0000256" key="6">
    <source>
        <dbReference type="NCBIfam" id="TIGR03399"/>
    </source>
</evidence>
<evidence type="ECO:0000313" key="9">
    <source>
        <dbReference type="EMBL" id="RAL21124.1"/>
    </source>
</evidence>
<dbReference type="GO" id="GO:0006396">
    <property type="term" value="P:RNA processing"/>
    <property type="evidence" value="ECO:0007669"/>
    <property type="project" value="UniProtKB-UniRule"/>
</dbReference>
<evidence type="ECO:0000256" key="5">
    <source>
        <dbReference type="HAMAP-Rule" id="MF_00200"/>
    </source>
</evidence>
<sequence>MSEQYLQLDGAHGEGGGQLLRSALTLSMLCGRPFEMVNIRAGRRRPGLLRQHLTCVKAAQAICQARVEGAEMHSSSLRFVPGEVRGGDYRFAVGSAGSAMLVFQTVALPLALAAESSTLRLSGGTHNPAAPPYEFIERTYLPLLRRVGLRLEATLLRPGYMPAGGGEMEVRIQPSEERYALALHARGALLSAEVEAQVAHLPGSIAERELSAFAELAPPLPDDELRWQAHHRSTRQSSGPGNMLLATLSYEQVTEVFSCPGQKGLSAERVAERVAAEVRRYLSHDAPAGEHLSDQLLVVLAALGEGSFRTAELSSHARSQLAMLPRFIDREFRLSERADGTIEVALEAR</sequence>
<dbReference type="GO" id="GO:0005737">
    <property type="term" value="C:cytoplasm"/>
    <property type="evidence" value="ECO:0007669"/>
    <property type="project" value="UniProtKB-SubCell"/>
</dbReference>
<accession>A0A328C403</accession>
<protein>
    <recommendedName>
        <fullName evidence="5 6">RNA 3'-terminal phosphate cyclase</fullName>
        <shortName evidence="5">RNA cyclase</shortName>
        <shortName evidence="5">RNA-3'-phosphate cyclase</shortName>
        <ecNumber evidence="5 6">6.5.1.4</ecNumber>
    </recommendedName>
</protein>
<dbReference type="InterPro" id="IPR023797">
    <property type="entry name" value="RNA3'_phos_cyclase_dom"/>
</dbReference>
<dbReference type="GO" id="GO:0005524">
    <property type="term" value="F:ATP binding"/>
    <property type="evidence" value="ECO:0007669"/>
    <property type="project" value="UniProtKB-KW"/>
</dbReference>
<evidence type="ECO:0000256" key="4">
    <source>
        <dbReference type="ARBA" id="ARBA00024481"/>
    </source>
</evidence>
<comment type="similarity">
    <text evidence="1 5">Belongs to the RNA 3'-terminal cyclase family. Type 1 subfamily.</text>
</comment>
<dbReference type="Pfam" id="PF01137">
    <property type="entry name" value="RTC"/>
    <property type="match status" value="1"/>
</dbReference>
<dbReference type="InterPro" id="IPR013792">
    <property type="entry name" value="RNA3'P_cycl/enolpyr_Trfase_a/b"/>
</dbReference>
<name>A0A328C403_9DELT</name>
<evidence type="ECO:0000256" key="1">
    <source>
        <dbReference type="ARBA" id="ARBA00009206"/>
    </source>
</evidence>
<organism evidence="9 10">
    <name type="scientific">Lujinxingia litoralis</name>
    <dbReference type="NCBI Taxonomy" id="2211119"/>
    <lineage>
        <taxon>Bacteria</taxon>
        <taxon>Deltaproteobacteria</taxon>
        <taxon>Bradymonadales</taxon>
        <taxon>Lujinxingiaceae</taxon>
        <taxon>Lujinxingia</taxon>
    </lineage>
</organism>
<keyword evidence="10" id="KW-1185">Reference proteome</keyword>
<dbReference type="SUPFAM" id="SSF52913">
    <property type="entry name" value="RNA 3'-terminal phosphate cyclase, RPTC, insert domain"/>
    <property type="match status" value="1"/>
</dbReference>
<feature type="binding site" evidence="5">
    <location>
        <position position="104"/>
    </location>
    <ligand>
        <name>ATP</name>
        <dbReference type="ChEBI" id="CHEBI:30616"/>
    </ligand>
</feature>
<gene>
    <name evidence="5" type="primary">rtcA</name>
    <name evidence="9" type="ORF">DL240_13400</name>
</gene>
<evidence type="ECO:0000256" key="2">
    <source>
        <dbReference type="ARBA" id="ARBA00022598"/>
    </source>
</evidence>
<dbReference type="InterPro" id="IPR036553">
    <property type="entry name" value="RPTC_insert"/>
</dbReference>
<dbReference type="InterPro" id="IPR013791">
    <property type="entry name" value="RNA3'-term_phos_cycl_insert"/>
</dbReference>
<reference evidence="9 10" key="1">
    <citation type="submission" date="2018-05" db="EMBL/GenBank/DDBJ databases">
        <title>Lujinxingia marina gen. nov. sp. nov., a new facultative anaerobic member of the class Deltaproteobacteria, and proposal of Lujinxingaceae fam. nov.</title>
        <authorList>
            <person name="Li C.-M."/>
        </authorList>
    </citation>
    <scope>NUCLEOTIDE SEQUENCE [LARGE SCALE GENOMIC DNA]</scope>
    <source>
        <strain evidence="9 10">B210</strain>
    </source>
</reference>
<feature type="binding site" evidence="5">
    <location>
        <begin position="291"/>
        <end position="295"/>
    </location>
    <ligand>
        <name>ATP</name>
        <dbReference type="ChEBI" id="CHEBI:30616"/>
    </ligand>
</feature>
<feature type="domain" description="RNA 3'-terminal phosphate cyclase insert" evidence="8">
    <location>
        <begin position="186"/>
        <end position="282"/>
    </location>
</feature>
<dbReference type="PANTHER" id="PTHR11096">
    <property type="entry name" value="RNA 3' TERMINAL PHOSPHATE CYCLASE"/>
    <property type="match status" value="1"/>
</dbReference>
<dbReference type="Gene3D" id="3.65.10.20">
    <property type="entry name" value="RNA 3'-terminal phosphate cyclase domain"/>
    <property type="match status" value="1"/>
</dbReference>
<evidence type="ECO:0000256" key="3">
    <source>
        <dbReference type="ARBA" id="ARBA00022741"/>
    </source>
</evidence>
<keyword evidence="5" id="KW-0067">ATP-binding</keyword>
<dbReference type="Proteomes" id="UP000249169">
    <property type="component" value="Unassembled WGS sequence"/>
</dbReference>
<dbReference type="RefSeq" id="WP_111730412.1">
    <property type="nucleotide sequence ID" value="NZ_QHKO01000006.1"/>
</dbReference>
<keyword evidence="3 5" id="KW-0547">Nucleotide-binding</keyword>
<evidence type="ECO:0000313" key="10">
    <source>
        <dbReference type="Proteomes" id="UP000249169"/>
    </source>
</evidence>
<dbReference type="Pfam" id="PF05189">
    <property type="entry name" value="RTC_insert"/>
    <property type="match status" value="1"/>
</dbReference>
<dbReference type="GO" id="GO:0003963">
    <property type="term" value="F:RNA-3'-phosphate cyclase activity"/>
    <property type="evidence" value="ECO:0007669"/>
    <property type="project" value="UniProtKB-UniRule"/>
</dbReference>
<dbReference type="InterPro" id="IPR017770">
    <property type="entry name" value="RNA3'_term_phos_cyc_type_1"/>
</dbReference>
<keyword evidence="2 5" id="KW-0436">Ligase</keyword>
<dbReference type="SUPFAM" id="SSF55205">
    <property type="entry name" value="EPT/RTPC-like"/>
    <property type="match status" value="1"/>
</dbReference>
<dbReference type="Gene3D" id="3.30.360.20">
    <property type="entry name" value="RNA 3'-terminal phosphate cyclase, insert domain"/>
    <property type="match status" value="1"/>
</dbReference>
<feature type="active site" description="Tele-AMP-histidine intermediate" evidence="5">
    <location>
        <position position="316"/>
    </location>
</feature>
<dbReference type="InterPro" id="IPR037136">
    <property type="entry name" value="RNA3'_phos_cyclase_dom_sf"/>
</dbReference>